<dbReference type="Proteomes" id="UP000663862">
    <property type="component" value="Unassembled WGS sequence"/>
</dbReference>
<gene>
    <name evidence="3" type="ORF">FME351_LOCUS27660</name>
    <name evidence="4" type="ORF">TSG867_LOCUS14476</name>
</gene>
<keyword evidence="2" id="KW-0812">Transmembrane</keyword>
<keyword evidence="2" id="KW-0472">Membrane</keyword>
<organism evidence="4 5">
    <name type="scientific">Rotaria socialis</name>
    <dbReference type="NCBI Taxonomy" id="392032"/>
    <lineage>
        <taxon>Eukaryota</taxon>
        <taxon>Metazoa</taxon>
        <taxon>Spiralia</taxon>
        <taxon>Gnathifera</taxon>
        <taxon>Rotifera</taxon>
        <taxon>Eurotatoria</taxon>
        <taxon>Bdelloidea</taxon>
        <taxon>Philodinida</taxon>
        <taxon>Philodinidae</taxon>
        <taxon>Rotaria</taxon>
    </lineage>
</organism>
<reference evidence="4" key="1">
    <citation type="submission" date="2021-02" db="EMBL/GenBank/DDBJ databases">
        <authorList>
            <person name="Nowell W R."/>
        </authorList>
    </citation>
    <scope>NUCLEOTIDE SEQUENCE</scope>
</reference>
<dbReference type="SUPFAM" id="SSF51735">
    <property type="entry name" value="NAD(P)-binding Rossmann-fold domains"/>
    <property type="match status" value="1"/>
</dbReference>
<dbReference type="InterPro" id="IPR036291">
    <property type="entry name" value="NAD(P)-bd_dom_sf"/>
</dbReference>
<dbReference type="Pfam" id="PF00106">
    <property type="entry name" value="adh_short"/>
    <property type="match status" value="1"/>
</dbReference>
<evidence type="ECO:0000256" key="2">
    <source>
        <dbReference type="SAM" id="Phobius"/>
    </source>
</evidence>
<evidence type="ECO:0000256" key="1">
    <source>
        <dbReference type="ARBA" id="ARBA00023002"/>
    </source>
</evidence>
<dbReference type="EMBL" id="CAJNYU010003754">
    <property type="protein sequence ID" value="CAF3700121.1"/>
    <property type="molecule type" value="Genomic_DNA"/>
</dbReference>
<dbReference type="Proteomes" id="UP000663869">
    <property type="component" value="Unassembled WGS sequence"/>
</dbReference>
<accession>A0A820QKJ3</accession>
<evidence type="ECO:0000313" key="3">
    <source>
        <dbReference type="EMBL" id="CAF3700121.1"/>
    </source>
</evidence>
<feature type="transmembrane region" description="Helical" evidence="2">
    <location>
        <begin position="20"/>
        <end position="42"/>
    </location>
</feature>
<dbReference type="EMBL" id="CAJOBQ010000809">
    <property type="protein sequence ID" value="CAF4420416.1"/>
    <property type="molecule type" value="Genomic_DNA"/>
</dbReference>
<comment type="caution">
    <text evidence="4">The sequence shown here is derived from an EMBL/GenBank/DDBJ whole genome shotgun (WGS) entry which is preliminary data.</text>
</comment>
<dbReference type="GO" id="GO:0016491">
    <property type="term" value="F:oxidoreductase activity"/>
    <property type="evidence" value="ECO:0007669"/>
    <property type="project" value="UniProtKB-KW"/>
</dbReference>
<evidence type="ECO:0000313" key="4">
    <source>
        <dbReference type="EMBL" id="CAF4420416.1"/>
    </source>
</evidence>
<dbReference type="PANTHER" id="PTHR43157">
    <property type="entry name" value="PHOSPHATIDYLINOSITOL-GLYCAN BIOSYNTHESIS CLASS F PROTEIN-RELATED"/>
    <property type="match status" value="1"/>
</dbReference>
<dbReference type="Gene3D" id="3.40.50.720">
    <property type="entry name" value="NAD(P)-binding Rossmann-like Domain"/>
    <property type="match status" value="1"/>
</dbReference>
<name>A0A820QKJ3_9BILA</name>
<dbReference type="AlphaFoldDB" id="A0A820QKJ3"/>
<evidence type="ECO:0000313" key="5">
    <source>
        <dbReference type="Proteomes" id="UP000663862"/>
    </source>
</evidence>
<dbReference type="InterPro" id="IPR002347">
    <property type="entry name" value="SDR_fam"/>
</dbReference>
<proteinExistence type="predicted"/>
<dbReference type="PANTHER" id="PTHR43157:SF31">
    <property type="entry name" value="PHOSPHATIDYLINOSITOL-GLYCAN BIOSYNTHESIS CLASS F PROTEIN"/>
    <property type="match status" value="1"/>
</dbReference>
<dbReference type="PRINTS" id="PR00081">
    <property type="entry name" value="GDHRDH"/>
</dbReference>
<keyword evidence="1" id="KW-0560">Oxidoreductase</keyword>
<keyword evidence="2" id="KW-1133">Transmembrane helix</keyword>
<sequence length="343" mass="39067">MPAATNADASFLLHRLFREYQTSIFIVGSTVVAAWLFNKLWINHRFYPSKQSMHNKTVLITGGTIGIGYETAKDLLQRGARVIIACRNLNKGRNATSRLLSETDANEDSIRLMECDLCSLESVRNFARLYNEQEERLDILICNARLSWSSPIITKDGFNAVIQANYLGHFLLTNLLLNKMKKCRPSRILHVSSELHAGIESIDWSDVFTQFRNPHWHGAYPTSKLFQILSALKLKQDLYAERIDVFALTPSWMPTSIDGRSVKAIIWLAFILSYPFVRYLKFLFTKTPEIGAHTIVYCAVEPTLEQSNHFYFQNCNVAQPSSLAIDQIVAERLWKTSLEAVGL</sequence>
<protein>
    <submittedName>
        <fullName evidence="4">Uncharacterized protein</fullName>
    </submittedName>
</protein>